<dbReference type="InterPro" id="IPR000504">
    <property type="entry name" value="RRM_dom"/>
</dbReference>
<dbReference type="Gene3D" id="3.30.70.330">
    <property type="match status" value="1"/>
</dbReference>
<keyword evidence="1" id="KW-0694">RNA-binding</keyword>
<dbReference type="PROSITE" id="PS50102">
    <property type="entry name" value="RRM"/>
    <property type="match status" value="1"/>
</dbReference>
<evidence type="ECO:0000259" key="2">
    <source>
        <dbReference type="PROSITE" id="PS50102"/>
    </source>
</evidence>
<protein>
    <submittedName>
        <fullName evidence="3">RRM domain-containing protein</fullName>
    </submittedName>
</protein>
<name>A0A5K3G372_MESCO</name>
<dbReference type="CDD" id="cd00590">
    <property type="entry name" value="RRM_SF"/>
    <property type="match status" value="1"/>
</dbReference>
<dbReference type="GO" id="GO:0003723">
    <property type="term" value="F:RNA binding"/>
    <property type="evidence" value="ECO:0007669"/>
    <property type="project" value="UniProtKB-UniRule"/>
</dbReference>
<organism evidence="3">
    <name type="scientific">Mesocestoides corti</name>
    <name type="common">Flatworm</name>
    <dbReference type="NCBI Taxonomy" id="53468"/>
    <lineage>
        <taxon>Eukaryota</taxon>
        <taxon>Metazoa</taxon>
        <taxon>Spiralia</taxon>
        <taxon>Lophotrochozoa</taxon>
        <taxon>Platyhelminthes</taxon>
        <taxon>Cestoda</taxon>
        <taxon>Eucestoda</taxon>
        <taxon>Cyclophyllidea</taxon>
        <taxon>Mesocestoididae</taxon>
        <taxon>Mesocestoides</taxon>
    </lineage>
</organism>
<sequence length="77" mass="8241">MGMKANVTEPDLREAFSVFGHVGEIRRLLLPDGVHTSGQGFVTLDSLSAAKSALAASPILIDTSRIKVLRMEKSSNT</sequence>
<proteinExistence type="predicted"/>
<feature type="domain" description="RRM" evidence="2">
    <location>
        <begin position="1"/>
        <end position="76"/>
    </location>
</feature>
<dbReference type="InterPro" id="IPR012677">
    <property type="entry name" value="Nucleotide-bd_a/b_plait_sf"/>
</dbReference>
<dbReference type="InterPro" id="IPR035979">
    <property type="entry name" value="RBD_domain_sf"/>
</dbReference>
<dbReference type="AlphaFoldDB" id="A0A5K3G372"/>
<dbReference type="WBParaSite" id="MCU_014753-RA">
    <property type="protein sequence ID" value="MCU_014753-RA"/>
    <property type="gene ID" value="MCU_014753"/>
</dbReference>
<evidence type="ECO:0000256" key="1">
    <source>
        <dbReference type="PROSITE-ProRule" id="PRU00176"/>
    </source>
</evidence>
<evidence type="ECO:0000313" key="3">
    <source>
        <dbReference type="WBParaSite" id="MCU_014753-RA"/>
    </source>
</evidence>
<accession>A0A5K3G372</accession>
<dbReference type="SUPFAM" id="SSF54928">
    <property type="entry name" value="RNA-binding domain, RBD"/>
    <property type="match status" value="1"/>
</dbReference>
<dbReference type="Pfam" id="PF00076">
    <property type="entry name" value="RRM_1"/>
    <property type="match status" value="1"/>
</dbReference>
<reference evidence="3" key="1">
    <citation type="submission" date="2019-11" db="UniProtKB">
        <authorList>
            <consortium name="WormBaseParasite"/>
        </authorList>
    </citation>
    <scope>IDENTIFICATION</scope>
</reference>